<reference evidence="7 9" key="2">
    <citation type="submission" date="2018-10" db="EMBL/GenBank/DDBJ databases">
        <title>Complete genome sequence of Pseudomonas pelagia strain Kongs-67.</title>
        <authorList>
            <person name="Sinha R.K."/>
            <person name="Krishnan K."/>
        </authorList>
    </citation>
    <scope>NUCLEOTIDE SEQUENCE [LARGE SCALE GENOMIC DNA]</scope>
    <source>
        <strain evidence="7 9">Kongs-67</strain>
    </source>
</reference>
<dbReference type="Proteomes" id="UP000243750">
    <property type="component" value="Unassembled WGS sequence"/>
</dbReference>
<reference evidence="6 8" key="1">
    <citation type="submission" date="2017-09" db="EMBL/GenBank/DDBJ databases">
        <title>Bacterial and phytoplankton interrelationship in Kongsfjorden, an Arctic fjord.</title>
        <authorList>
            <person name="Sinha R."/>
            <person name="Krishnan K."/>
        </authorList>
    </citation>
    <scope>NUCLEOTIDE SEQUENCE [LARGE SCALE GENOMIC DNA]</scope>
    <source>
        <strain evidence="6 8">58</strain>
    </source>
</reference>
<evidence type="ECO:0000256" key="2">
    <source>
        <dbReference type="PIRNR" id="PIRNR000355"/>
    </source>
</evidence>
<dbReference type="PIRSF" id="PIRSF000355">
    <property type="entry name" value="NrdB"/>
    <property type="match status" value="1"/>
</dbReference>
<evidence type="ECO:0000313" key="9">
    <source>
        <dbReference type="Proteomes" id="UP000344571"/>
    </source>
</evidence>
<dbReference type="InterPro" id="IPR000358">
    <property type="entry name" value="RNR_small_fam"/>
</dbReference>
<comment type="function">
    <text evidence="2">Provides the precursors necessary for DNA synthesis. Catalyzes the biosynthesis of deoxyribonucleotides from the corresponding ribonucleotides.</text>
</comment>
<dbReference type="GO" id="GO:0046872">
    <property type="term" value="F:metal ion binding"/>
    <property type="evidence" value="ECO:0007669"/>
    <property type="project" value="UniProtKB-KW"/>
</dbReference>
<proteinExistence type="inferred from homology"/>
<dbReference type="NCBIfam" id="NF007186">
    <property type="entry name" value="PRK09614.1-5"/>
    <property type="match status" value="1"/>
</dbReference>
<dbReference type="PANTHER" id="PTHR23409">
    <property type="entry name" value="RIBONUCLEOSIDE-DIPHOSPHATE REDUCTASE SMALL CHAIN"/>
    <property type="match status" value="1"/>
</dbReference>
<evidence type="ECO:0000313" key="6">
    <source>
        <dbReference type="EMBL" id="PCC98683.1"/>
    </source>
</evidence>
<gene>
    <name evidence="6" type="ORF">CO192_14225</name>
    <name evidence="7" type="ORF">EAO82_10330</name>
</gene>
<keyword evidence="9" id="KW-1185">Reference proteome</keyword>
<evidence type="ECO:0000313" key="7">
    <source>
        <dbReference type="EMBL" id="QFY56733.1"/>
    </source>
</evidence>
<feature type="binding site" evidence="4">
    <location>
        <position position="299"/>
    </location>
    <ligand>
        <name>Fe cation</name>
        <dbReference type="ChEBI" id="CHEBI:24875"/>
        <label>2</label>
    </ligand>
</feature>
<feature type="binding site" evidence="4">
    <location>
        <position position="189"/>
    </location>
    <ligand>
        <name>Fe cation</name>
        <dbReference type="ChEBI" id="CHEBI:24875"/>
        <label>1</label>
    </ligand>
</feature>
<comment type="cofactor">
    <cofactor evidence="2 4">
        <name>Fe cation</name>
        <dbReference type="ChEBI" id="CHEBI:24875"/>
    </cofactor>
    <text evidence="2 4">Binds 2 iron ions per subunit.</text>
</comment>
<dbReference type="SUPFAM" id="SSF47240">
    <property type="entry name" value="Ferritin-like"/>
    <property type="match status" value="1"/>
</dbReference>
<dbReference type="Gene3D" id="1.10.620.20">
    <property type="entry name" value="Ribonucleotide Reductase, subunit A"/>
    <property type="match status" value="1"/>
</dbReference>
<feature type="compositionally biased region" description="Low complexity" evidence="5">
    <location>
        <begin position="19"/>
        <end position="33"/>
    </location>
</feature>
<dbReference type="GO" id="GO:0009263">
    <property type="term" value="P:deoxyribonucleotide biosynthetic process"/>
    <property type="evidence" value="ECO:0007669"/>
    <property type="project" value="UniProtKB-KW"/>
</dbReference>
<dbReference type="NCBIfam" id="NF005550">
    <property type="entry name" value="PRK07209.1"/>
    <property type="match status" value="1"/>
</dbReference>
<dbReference type="RefSeq" id="WP_096347215.1">
    <property type="nucleotide sequence ID" value="NZ_CP033116.1"/>
</dbReference>
<dbReference type="Pfam" id="PF00268">
    <property type="entry name" value="Ribonuc_red_sm"/>
    <property type="match status" value="1"/>
</dbReference>
<feature type="binding site" evidence="4">
    <location>
        <position position="262"/>
    </location>
    <ligand>
        <name>Fe cation</name>
        <dbReference type="ChEBI" id="CHEBI:24875"/>
        <label>2</label>
    </ligand>
</feature>
<evidence type="ECO:0000256" key="5">
    <source>
        <dbReference type="SAM" id="MobiDB-lite"/>
    </source>
</evidence>
<accession>A0AA92IIT5</accession>
<dbReference type="InterPro" id="IPR033909">
    <property type="entry name" value="RNR_small"/>
</dbReference>
<name>A0AA92IIT5_9GAMM</name>
<feature type="binding site" evidence="4">
    <location>
        <position position="158"/>
    </location>
    <ligand>
        <name>Fe cation</name>
        <dbReference type="ChEBI" id="CHEBI:24875"/>
        <label>2</label>
    </ligand>
</feature>
<organism evidence="6 8">
    <name type="scientific">Halopseudomonas pelagia</name>
    <dbReference type="NCBI Taxonomy" id="553151"/>
    <lineage>
        <taxon>Bacteria</taxon>
        <taxon>Pseudomonadati</taxon>
        <taxon>Pseudomonadota</taxon>
        <taxon>Gammaproteobacteria</taxon>
        <taxon>Pseudomonadales</taxon>
        <taxon>Pseudomonadaceae</taxon>
        <taxon>Halopseudomonas</taxon>
    </lineage>
</organism>
<dbReference type="GO" id="GO:0004748">
    <property type="term" value="F:ribonucleoside-diphosphate reductase activity, thioredoxin disulfide as acceptor"/>
    <property type="evidence" value="ECO:0007669"/>
    <property type="project" value="UniProtKB-EC"/>
</dbReference>
<dbReference type="FunFam" id="1.10.620.20:FF:000003">
    <property type="entry name" value="Ribonucleoside-diphosphate reductase subunit beta"/>
    <property type="match status" value="1"/>
</dbReference>
<dbReference type="EMBL" id="CP033116">
    <property type="protein sequence ID" value="QFY56733.1"/>
    <property type="molecule type" value="Genomic_DNA"/>
</dbReference>
<protein>
    <recommendedName>
        <fullName evidence="2">Ribonucleoside-diphosphate reductase subunit beta</fullName>
        <ecNumber evidence="2">1.17.4.1</ecNumber>
    </recommendedName>
</protein>
<dbReference type="EC" id="1.17.4.1" evidence="2"/>
<comment type="similarity">
    <text evidence="1 2">Belongs to the ribonucleoside diphosphate reductase small chain family.</text>
</comment>
<comment type="catalytic activity">
    <reaction evidence="2">
        <text>a 2'-deoxyribonucleoside 5'-diphosphate + [thioredoxin]-disulfide + H2O = a ribonucleoside 5'-diphosphate + [thioredoxin]-dithiol</text>
        <dbReference type="Rhea" id="RHEA:23252"/>
        <dbReference type="Rhea" id="RHEA-COMP:10698"/>
        <dbReference type="Rhea" id="RHEA-COMP:10700"/>
        <dbReference type="ChEBI" id="CHEBI:15377"/>
        <dbReference type="ChEBI" id="CHEBI:29950"/>
        <dbReference type="ChEBI" id="CHEBI:50058"/>
        <dbReference type="ChEBI" id="CHEBI:57930"/>
        <dbReference type="ChEBI" id="CHEBI:73316"/>
        <dbReference type="EC" id="1.17.4.1"/>
    </reaction>
</comment>
<evidence type="ECO:0000256" key="1">
    <source>
        <dbReference type="ARBA" id="ARBA00009303"/>
    </source>
</evidence>
<dbReference type="InterPro" id="IPR009078">
    <property type="entry name" value="Ferritin-like_SF"/>
</dbReference>
<dbReference type="InterPro" id="IPR012348">
    <property type="entry name" value="RNR-like"/>
</dbReference>
<keyword evidence="2 7" id="KW-0560">Oxidoreductase</keyword>
<dbReference type="PANTHER" id="PTHR23409:SF18">
    <property type="entry name" value="RIBONUCLEOSIDE-DIPHOSPHATE REDUCTASE SUBUNIT M2"/>
    <property type="match status" value="1"/>
</dbReference>
<keyword evidence="2 4" id="KW-0408">Iron</keyword>
<evidence type="ECO:0000256" key="4">
    <source>
        <dbReference type="PIRSR" id="PIRSR000355-2"/>
    </source>
</evidence>
<dbReference type="AlphaFoldDB" id="A0AA92IIT5"/>
<feature type="binding site" evidence="4">
    <location>
        <position position="296"/>
    </location>
    <ligand>
        <name>Fe cation</name>
        <dbReference type="ChEBI" id="CHEBI:24875"/>
        <label>2</label>
    </ligand>
</feature>
<feature type="binding site" evidence="4">
    <location>
        <position position="189"/>
    </location>
    <ligand>
        <name>Fe cation</name>
        <dbReference type="ChEBI" id="CHEBI:24875"/>
        <label>2</label>
    </ligand>
</feature>
<feature type="region of interest" description="Disordered" evidence="5">
    <location>
        <begin position="1"/>
        <end position="33"/>
    </location>
</feature>
<evidence type="ECO:0000313" key="8">
    <source>
        <dbReference type="Proteomes" id="UP000243750"/>
    </source>
</evidence>
<feature type="binding site" evidence="4">
    <location>
        <position position="192"/>
    </location>
    <ligand>
        <name>Fe cation</name>
        <dbReference type="ChEBI" id="CHEBI:24875"/>
        <label>2</label>
    </ligand>
</feature>
<keyword evidence="2 4" id="KW-0479">Metal-binding</keyword>
<keyword evidence="2" id="KW-0215">Deoxyribonucleotide synthesis</keyword>
<evidence type="ECO:0000256" key="3">
    <source>
        <dbReference type="PIRSR" id="PIRSR000355-1"/>
    </source>
</evidence>
<feature type="active site" evidence="3">
    <location>
        <position position="196"/>
    </location>
</feature>
<sequence>MLSWDELDTPETTTPAHRAASNAATQADNADTQLDQQAVAAVDSARHVGNDDSDAVARAKAALDQLDIQEGLDELEGSAARVNVDAKQMINCRADLNQLVPFKYEWAWQKYQDGCANHWMPQEVNMTADIALWKNPEGLTDDERRIVKRNLGFFSTADSLVANNLVLAVYRLITNPECRQYILRQAFEEAIHTHAYQYCIESLGMDEGEIFNMYHEIPSVAKKAAWGLKYTRSISDPTFNTGTVETDKELLRNLIAYYCVLEGIFFYCGFTQILSMGRRNKMTGVAEQFQYILRDESMHLNFGIDVINQIKIENPHLWDASMKDEATQMILQGTQLEIEYARDTMPRGVLGMNAAMMEDYLKFIANRRLTQVGLKEEYPGTVNPFPWMSEIMDLKKEKNFFETRVIEYQTGGALSWD</sequence>
<dbReference type="CDD" id="cd01049">
    <property type="entry name" value="RNRR2"/>
    <property type="match status" value="1"/>
</dbReference>
<dbReference type="EMBL" id="NWMT01000187">
    <property type="protein sequence ID" value="PCC98683.1"/>
    <property type="molecule type" value="Genomic_DNA"/>
</dbReference>
<dbReference type="Proteomes" id="UP000344571">
    <property type="component" value="Chromosome"/>
</dbReference>